<dbReference type="Proteomes" id="UP000024404">
    <property type="component" value="Unassembled WGS sequence"/>
</dbReference>
<dbReference type="EnsemblMetazoa" id="OVOC10060.1">
    <property type="protein sequence ID" value="OVOC10060.1"/>
    <property type="gene ID" value="WBGene00246869"/>
</dbReference>
<feature type="signal peptide" evidence="1">
    <location>
        <begin position="1"/>
        <end position="22"/>
    </location>
</feature>
<sequence length="163" mass="18663">MQLSHVTIYAFFTLSILCLTEADLFDELVDGLHEKIVSGADFLKHVAAPTARKKFTETRETLRELKTEDIREWITETAVPTVNEQVNNLVDFIKENLTPQLEKIKNAYYKLSTNETVEESDKFSINGTDGTMDESEKLLLNGTMKEMIRWPKNETNGNSTKEE</sequence>
<keyword evidence="3" id="KW-1185">Reference proteome</keyword>
<protein>
    <submittedName>
        <fullName evidence="2">Uncharacterized protein</fullName>
    </submittedName>
</protein>
<dbReference type="AlphaFoldDB" id="A0A8R1XK20"/>
<name>A0A8R1XK20_ONCVO</name>
<evidence type="ECO:0000313" key="2">
    <source>
        <dbReference type="EnsemblMetazoa" id="OVOC10060.1"/>
    </source>
</evidence>
<reference evidence="2" key="2">
    <citation type="submission" date="2022-06" db="UniProtKB">
        <authorList>
            <consortium name="EnsemblMetazoa"/>
        </authorList>
    </citation>
    <scope>IDENTIFICATION</scope>
</reference>
<feature type="chain" id="PRO_5035736337" evidence="1">
    <location>
        <begin position="23"/>
        <end position="163"/>
    </location>
</feature>
<accession>A0A8R1XK20</accession>
<proteinExistence type="predicted"/>
<dbReference type="OMA" id="WWDGFTD"/>
<dbReference type="EMBL" id="CMVM020000314">
    <property type="status" value="NOT_ANNOTATED_CDS"/>
    <property type="molecule type" value="Genomic_DNA"/>
</dbReference>
<reference evidence="3" key="1">
    <citation type="submission" date="2013-10" db="EMBL/GenBank/DDBJ databases">
        <title>Genome sequencing of Onchocerca volvulus.</title>
        <authorList>
            <person name="Cotton J."/>
            <person name="Tsai J."/>
            <person name="Stanley E."/>
            <person name="Tracey A."/>
            <person name="Holroyd N."/>
            <person name="Lustigman S."/>
            <person name="Berriman M."/>
        </authorList>
    </citation>
    <scope>NUCLEOTIDE SEQUENCE</scope>
</reference>
<organism evidence="2 3">
    <name type="scientific">Onchocerca volvulus</name>
    <dbReference type="NCBI Taxonomy" id="6282"/>
    <lineage>
        <taxon>Eukaryota</taxon>
        <taxon>Metazoa</taxon>
        <taxon>Ecdysozoa</taxon>
        <taxon>Nematoda</taxon>
        <taxon>Chromadorea</taxon>
        <taxon>Rhabditida</taxon>
        <taxon>Spirurina</taxon>
        <taxon>Spiruromorpha</taxon>
        <taxon>Filarioidea</taxon>
        <taxon>Onchocercidae</taxon>
        <taxon>Onchocerca</taxon>
    </lineage>
</organism>
<keyword evidence="1" id="KW-0732">Signal</keyword>
<evidence type="ECO:0000313" key="3">
    <source>
        <dbReference type="Proteomes" id="UP000024404"/>
    </source>
</evidence>
<evidence type="ECO:0000256" key="1">
    <source>
        <dbReference type="SAM" id="SignalP"/>
    </source>
</evidence>